<dbReference type="InterPro" id="IPR000008">
    <property type="entry name" value="C2_dom"/>
</dbReference>
<evidence type="ECO:0000313" key="2">
    <source>
        <dbReference type="EMBL" id="KGL80257.1"/>
    </source>
</evidence>
<dbReference type="Pfam" id="PF00168">
    <property type="entry name" value="C2"/>
    <property type="match status" value="1"/>
</dbReference>
<dbReference type="PROSITE" id="PS50004">
    <property type="entry name" value="C2"/>
    <property type="match status" value="1"/>
</dbReference>
<proteinExistence type="predicted"/>
<name>A0A099ZEQ1_TINGU</name>
<feature type="domain" description="C2" evidence="1">
    <location>
        <begin position="76"/>
        <end position="195"/>
    </location>
</feature>
<dbReference type="PANTHER" id="PTHR46848">
    <property type="entry name" value="REGULATOR OF G-PROTEIN SIGNALING 3"/>
    <property type="match status" value="1"/>
</dbReference>
<sequence length="214" mass="24575">RRTPVLGRCWRERPSCVGLMEQLAEPGLSRTGQRPCVLEHVLSLPKGQRAAAQPSLLRRREPPGSRRKISLARVRGKGQLKLSIEARGRVLALHVMEAKGLMGKEYRSCDSYVKMSIVPDADWKCRQKTKTVLDSKNPVFHEHFLFPVQEEDEQKRLLVTVWNWERNSRKSELIGCMSFGVKSLLTLDKEISGWYYLLGEDLGRTKHLKVATRR</sequence>
<feature type="non-terminal residue" evidence="2">
    <location>
        <position position="214"/>
    </location>
</feature>
<protein>
    <submittedName>
        <fullName evidence="2">Regulator of G-protein signaling 3</fullName>
    </submittedName>
</protein>
<dbReference type="FunFam" id="2.60.40.150:FF:000263">
    <property type="entry name" value="Regulator of G-protein signaling 3"/>
    <property type="match status" value="1"/>
</dbReference>
<feature type="non-terminal residue" evidence="2">
    <location>
        <position position="1"/>
    </location>
</feature>
<dbReference type="PANTHER" id="PTHR46848:SF1">
    <property type="entry name" value="REGULATOR OF G-PROTEIN SIGNALING 3"/>
    <property type="match status" value="1"/>
</dbReference>
<dbReference type="InterPro" id="IPR035892">
    <property type="entry name" value="C2_domain_sf"/>
</dbReference>
<evidence type="ECO:0000313" key="3">
    <source>
        <dbReference type="Proteomes" id="UP000053641"/>
    </source>
</evidence>
<keyword evidence="3" id="KW-1185">Reference proteome</keyword>
<dbReference type="GO" id="GO:0005886">
    <property type="term" value="C:plasma membrane"/>
    <property type="evidence" value="ECO:0007669"/>
    <property type="project" value="TreeGrafter"/>
</dbReference>
<organism evidence="2 3">
    <name type="scientific">Tinamus guttatus</name>
    <name type="common">White-throated tinamou</name>
    <dbReference type="NCBI Taxonomy" id="94827"/>
    <lineage>
        <taxon>Eukaryota</taxon>
        <taxon>Metazoa</taxon>
        <taxon>Chordata</taxon>
        <taxon>Craniata</taxon>
        <taxon>Vertebrata</taxon>
        <taxon>Euteleostomi</taxon>
        <taxon>Archelosauria</taxon>
        <taxon>Archosauria</taxon>
        <taxon>Dinosauria</taxon>
        <taxon>Saurischia</taxon>
        <taxon>Theropoda</taxon>
        <taxon>Coelurosauria</taxon>
        <taxon>Aves</taxon>
        <taxon>Palaeognathae</taxon>
        <taxon>Tinamiformes</taxon>
        <taxon>Tinamidae</taxon>
        <taxon>Tinamus</taxon>
    </lineage>
</organism>
<dbReference type="Gene3D" id="2.60.40.150">
    <property type="entry name" value="C2 domain"/>
    <property type="match status" value="1"/>
</dbReference>
<dbReference type="STRING" id="94827.A0A099ZEQ1"/>
<dbReference type="Proteomes" id="UP000053641">
    <property type="component" value="Unassembled WGS sequence"/>
</dbReference>
<dbReference type="CDD" id="cd08685">
    <property type="entry name" value="C2_RGS-like"/>
    <property type="match status" value="1"/>
</dbReference>
<evidence type="ECO:0000259" key="1">
    <source>
        <dbReference type="PROSITE" id="PS50004"/>
    </source>
</evidence>
<gene>
    <name evidence="2" type="ORF">N309_11039</name>
</gene>
<dbReference type="AlphaFoldDB" id="A0A099ZEQ1"/>
<dbReference type="SUPFAM" id="SSF49562">
    <property type="entry name" value="C2 domain (Calcium/lipid-binding domain, CaLB)"/>
    <property type="match status" value="1"/>
</dbReference>
<accession>A0A099ZEQ1</accession>
<dbReference type="SMART" id="SM00239">
    <property type="entry name" value="C2"/>
    <property type="match status" value="1"/>
</dbReference>
<dbReference type="GO" id="GO:0005634">
    <property type="term" value="C:nucleus"/>
    <property type="evidence" value="ECO:0007669"/>
    <property type="project" value="TreeGrafter"/>
</dbReference>
<reference evidence="2 3" key="1">
    <citation type="submission" date="2014-06" db="EMBL/GenBank/DDBJ databases">
        <title>Genome evolution of avian class.</title>
        <authorList>
            <person name="Zhang G."/>
            <person name="Li C."/>
        </authorList>
    </citation>
    <scope>NUCLEOTIDE SEQUENCE [LARGE SCALE GENOMIC DNA]</scope>
    <source>
        <strain evidence="2">BGI_N309</strain>
    </source>
</reference>
<dbReference type="EMBL" id="KL892922">
    <property type="protein sequence ID" value="KGL80257.1"/>
    <property type="molecule type" value="Genomic_DNA"/>
</dbReference>